<name>A0A928UWR4_9SPHI</name>
<reference evidence="2" key="1">
    <citation type="submission" date="2018-02" db="EMBL/GenBank/DDBJ databases">
        <authorList>
            <person name="Vasarhelyi B.M."/>
            <person name="Deshmukh S."/>
            <person name="Balint B."/>
            <person name="Kukolya J."/>
        </authorList>
    </citation>
    <scope>NUCLEOTIDE SEQUENCE</scope>
    <source>
        <strain evidence="2">KB22</strain>
    </source>
</reference>
<gene>
    <name evidence="2" type="ORF">C4F49_02365</name>
</gene>
<dbReference type="RefSeq" id="WP_196934853.1">
    <property type="nucleotide sequence ID" value="NZ_MU158698.1"/>
</dbReference>
<evidence type="ECO:0000256" key="1">
    <source>
        <dbReference type="SAM" id="Phobius"/>
    </source>
</evidence>
<accession>A0A928UWR4</accession>
<keyword evidence="1" id="KW-0812">Transmembrane</keyword>
<feature type="transmembrane region" description="Helical" evidence="1">
    <location>
        <begin position="28"/>
        <end position="47"/>
    </location>
</feature>
<keyword evidence="3" id="KW-1185">Reference proteome</keyword>
<keyword evidence="1" id="KW-1133">Transmembrane helix</keyword>
<evidence type="ECO:0000313" key="2">
    <source>
        <dbReference type="EMBL" id="MBE8712524.1"/>
    </source>
</evidence>
<comment type="caution">
    <text evidence="2">The sequence shown here is derived from an EMBL/GenBank/DDBJ whole genome shotgun (WGS) entry which is preliminary data.</text>
</comment>
<proteinExistence type="predicted"/>
<dbReference type="EMBL" id="PRDK01000001">
    <property type="protein sequence ID" value="MBE8712524.1"/>
    <property type="molecule type" value="Genomic_DNA"/>
</dbReference>
<dbReference type="Proteomes" id="UP000616201">
    <property type="component" value="Unassembled WGS sequence"/>
</dbReference>
<protein>
    <submittedName>
        <fullName evidence="2">Uncharacterized protein</fullName>
    </submittedName>
</protein>
<organism evidence="2 3">
    <name type="scientific">Sphingobacterium hungaricum</name>
    <dbReference type="NCBI Taxonomy" id="2082723"/>
    <lineage>
        <taxon>Bacteria</taxon>
        <taxon>Pseudomonadati</taxon>
        <taxon>Bacteroidota</taxon>
        <taxon>Sphingobacteriia</taxon>
        <taxon>Sphingobacteriales</taxon>
        <taxon>Sphingobacteriaceae</taxon>
        <taxon>Sphingobacterium</taxon>
    </lineage>
</organism>
<dbReference type="AlphaFoldDB" id="A0A928UWR4"/>
<keyword evidence="1" id="KW-0472">Membrane</keyword>
<evidence type="ECO:0000313" key="3">
    <source>
        <dbReference type="Proteomes" id="UP000616201"/>
    </source>
</evidence>
<sequence>MSENKEDFIGKRVNDSGKIFQWIKDNPLAFLCTFLTVTNITFIWLFIGAKNENIGITNDLNKQIQDEIRAQVPGEVKKQISPIKQGVDEIKNIAIEVNDKVRKDSAK</sequence>